<dbReference type="PROSITE" id="PS51100">
    <property type="entry name" value="PTS_EIIB_TYPE_3"/>
    <property type="match status" value="1"/>
</dbReference>
<evidence type="ECO:0000256" key="1">
    <source>
        <dbReference type="ARBA" id="ARBA00022448"/>
    </source>
</evidence>
<name>A0A429ZUS8_9ENTE</name>
<organism evidence="9 10">
    <name type="scientific">Vagococcus salmoninarum</name>
    <dbReference type="NCBI Taxonomy" id="2739"/>
    <lineage>
        <taxon>Bacteria</taxon>
        <taxon>Bacillati</taxon>
        <taxon>Bacillota</taxon>
        <taxon>Bacilli</taxon>
        <taxon>Lactobacillales</taxon>
        <taxon>Enterococcaceae</taxon>
        <taxon>Vagococcus</taxon>
    </lineage>
</organism>
<dbReference type="GO" id="GO:0016301">
    <property type="term" value="F:kinase activity"/>
    <property type="evidence" value="ECO:0007669"/>
    <property type="project" value="UniProtKB-KW"/>
</dbReference>
<comment type="caution">
    <text evidence="9">The sequence shown here is derived from an EMBL/GenBank/DDBJ whole genome shotgun (WGS) entry which is preliminary data.</text>
</comment>
<keyword evidence="1" id="KW-0813">Transport</keyword>
<dbReference type="InterPro" id="IPR036095">
    <property type="entry name" value="PTS_EIIB-like_sf"/>
</dbReference>
<gene>
    <name evidence="9" type="ORF">CBF35_02175</name>
</gene>
<evidence type="ECO:0000256" key="5">
    <source>
        <dbReference type="ARBA" id="ARBA00022683"/>
    </source>
</evidence>
<keyword evidence="2" id="KW-0597">Phosphoprotein</keyword>
<keyword evidence="5" id="KW-0598">Phosphotransferase system</keyword>
<dbReference type="GO" id="GO:0009401">
    <property type="term" value="P:phosphoenolpyruvate-dependent sugar phosphotransferase system"/>
    <property type="evidence" value="ECO:0007669"/>
    <property type="project" value="UniProtKB-KW"/>
</dbReference>
<evidence type="ECO:0000313" key="9">
    <source>
        <dbReference type="EMBL" id="RST97494.1"/>
    </source>
</evidence>
<evidence type="ECO:0000256" key="4">
    <source>
        <dbReference type="ARBA" id="ARBA00022679"/>
    </source>
</evidence>
<evidence type="ECO:0000256" key="6">
    <source>
        <dbReference type="ARBA" id="ARBA00022777"/>
    </source>
</evidence>
<evidence type="ECO:0000259" key="8">
    <source>
        <dbReference type="PROSITE" id="PS51100"/>
    </source>
</evidence>
<dbReference type="EMBL" id="NGJU01000002">
    <property type="protein sequence ID" value="RST97494.1"/>
    <property type="molecule type" value="Genomic_DNA"/>
</dbReference>
<dbReference type="InterPro" id="IPR051819">
    <property type="entry name" value="PTS_sugar-specific_EIIB"/>
</dbReference>
<evidence type="ECO:0000256" key="7">
    <source>
        <dbReference type="PROSITE-ProRule" id="PRU00423"/>
    </source>
</evidence>
<keyword evidence="3 9" id="KW-0762">Sugar transport</keyword>
<proteinExistence type="predicted"/>
<feature type="modified residue" description="Phosphocysteine; by EIIA" evidence="7">
    <location>
        <position position="9"/>
    </location>
</feature>
<sequence length="108" mass="11731">MTKKIILACAGGFSTSMLVQRMITAAKAQMIDVEIEAIAEGKLDKYIDSTDILLLGPQVGYLEASLKEKYRGKKIAISTIVSIDYGMMNGEKVLNDAMALNASLQVEE</sequence>
<dbReference type="RefSeq" id="WP_126778242.1">
    <property type="nucleotide sequence ID" value="NZ_CP177121.1"/>
</dbReference>
<evidence type="ECO:0000313" key="10">
    <source>
        <dbReference type="Proteomes" id="UP000287239"/>
    </source>
</evidence>
<reference evidence="9 10" key="1">
    <citation type="submission" date="2017-05" db="EMBL/GenBank/DDBJ databases">
        <title>Vagococcus spp. assemblies.</title>
        <authorList>
            <person name="Gulvik C.A."/>
        </authorList>
    </citation>
    <scope>NUCLEOTIDE SEQUENCE [LARGE SCALE GENOMIC DNA]</scope>
    <source>
        <strain evidence="9 10">NCFB 2777</strain>
    </source>
</reference>
<dbReference type="PANTHER" id="PTHR34581:SF2">
    <property type="entry name" value="PTS SYSTEM N,N'-DIACETYLCHITOBIOSE-SPECIFIC EIIB COMPONENT"/>
    <property type="match status" value="1"/>
</dbReference>
<keyword evidence="4" id="KW-0808">Transferase</keyword>
<dbReference type="InterPro" id="IPR003501">
    <property type="entry name" value="PTS_EIIB_2/3"/>
</dbReference>
<dbReference type="GeneID" id="98567162"/>
<dbReference type="AlphaFoldDB" id="A0A429ZUS8"/>
<dbReference type="OrthoDB" id="9808134at2"/>
<keyword evidence="10" id="KW-1185">Reference proteome</keyword>
<dbReference type="InterPro" id="IPR013012">
    <property type="entry name" value="PTS_EIIB_3"/>
</dbReference>
<accession>A0A429ZUS8</accession>
<dbReference type="GO" id="GO:0008982">
    <property type="term" value="F:protein-N(PI)-phosphohistidine-sugar phosphotransferase activity"/>
    <property type="evidence" value="ECO:0007669"/>
    <property type="project" value="InterPro"/>
</dbReference>
<feature type="domain" description="PTS EIIB type-3" evidence="8">
    <location>
        <begin position="2"/>
        <end position="107"/>
    </location>
</feature>
<protein>
    <submittedName>
        <fullName evidence="9">PTS sugar transporter subunit IIB</fullName>
    </submittedName>
</protein>
<dbReference type="Proteomes" id="UP000287239">
    <property type="component" value="Unassembled WGS sequence"/>
</dbReference>
<dbReference type="SUPFAM" id="SSF52794">
    <property type="entry name" value="PTS system IIB component-like"/>
    <property type="match status" value="1"/>
</dbReference>
<dbReference type="CDD" id="cd05564">
    <property type="entry name" value="PTS_IIB_chitobiose_lichenan"/>
    <property type="match status" value="1"/>
</dbReference>
<evidence type="ECO:0000256" key="3">
    <source>
        <dbReference type="ARBA" id="ARBA00022597"/>
    </source>
</evidence>
<dbReference type="Pfam" id="PF02302">
    <property type="entry name" value="PTS_IIB"/>
    <property type="match status" value="1"/>
</dbReference>
<dbReference type="PANTHER" id="PTHR34581">
    <property type="entry name" value="PTS SYSTEM N,N'-DIACETYLCHITOBIOSE-SPECIFIC EIIB COMPONENT"/>
    <property type="match status" value="1"/>
</dbReference>
<keyword evidence="6" id="KW-0418">Kinase</keyword>
<dbReference type="Gene3D" id="3.40.50.2300">
    <property type="match status" value="1"/>
</dbReference>
<evidence type="ECO:0000256" key="2">
    <source>
        <dbReference type="ARBA" id="ARBA00022553"/>
    </source>
</evidence>